<organism evidence="2 3">
    <name type="scientific">Aquimarina brevivitae</name>
    <dbReference type="NCBI Taxonomy" id="323412"/>
    <lineage>
        <taxon>Bacteria</taxon>
        <taxon>Pseudomonadati</taxon>
        <taxon>Bacteroidota</taxon>
        <taxon>Flavobacteriia</taxon>
        <taxon>Flavobacteriales</taxon>
        <taxon>Flavobacteriaceae</taxon>
        <taxon>Aquimarina</taxon>
    </lineage>
</organism>
<name>A0A4Q7PGZ3_9FLAO</name>
<reference evidence="2 3" key="1">
    <citation type="submission" date="2019-02" db="EMBL/GenBank/DDBJ databases">
        <title>Genomic Encyclopedia of Type Strains, Phase IV (KMG-IV): sequencing the most valuable type-strain genomes for metagenomic binning, comparative biology and taxonomic classification.</title>
        <authorList>
            <person name="Goeker M."/>
        </authorList>
    </citation>
    <scope>NUCLEOTIDE SEQUENCE [LARGE SCALE GENOMIC DNA]</scope>
    <source>
        <strain evidence="2 3">DSM 17196</strain>
    </source>
</reference>
<proteinExistence type="predicted"/>
<dbReference type="OrthoDB" id="5513217at2"/>
<dbReference type="Proteomes" id="UP000292262">
    <property type="component" value="Unassembled WGS sequence"/>
</dbReference>
<dbReference type="InterPro" id="IPR021782">
    <property type="entry name" value="DUF3347"/>
</dbReference>
<dbReference type="EMBL" id="SGXE01000001">
    <property type="protein sequence ID" value="RZS99796.1"/>
    <property type="molecule type" value="Genomic_DNA"/>
</dbReference>
<feature type="domain" description="DUF3347" evidence="1">
    <location>
        <begin position="73"/>
        <end position="149"/>
    </location>
</feature>
<dbReference type="Pfam" id="PF11827">
    <property type="entry name" value="DUF3347"/>
    <property type="match status" value="1"/>
</dbReference>
<protein>
    <submittedName>
        <fullName evidence="2">Uncharacterized protein DUF3347</fullName>
    </submittedName>
</protein>
<evidence type="ECO:0000313" key="3">
    <source>
        <dbReference type="Proteomes" id="UP000292262"/>
    </source>
</evidence>
<sequence length="196" mass="21926">MNIMKKTVVQLTMIFAAAILIISCGQDKKTETKESQETTEEKPAEVVIQPMADLDVTDASTDVKFANESVNAIYINYLRVKAALVNSDNALTMKTGSQLFDAIPEDEATKELKATAELLSVTKEIKKQRDFFVTLTDEVEKLIKNEEITSGEVYKQFCPMAFEGQGGFWLSNSKEIRNPYYGDKMLKCGSVKETIK</sequence>
<comment type="caution">
    <text evidence="2">The sequence shown here is derived from an EMBL/GenBank/DDBJ whole genome shotgun (WGS) entry which is preliminary data.</text>
</comment>
<dbReference type="PROSITE" id="PS51257">
    <property type="entry name" value="PROKAR_LIPOPROTEIN"/>
    <property type="match status" value="1"/>
</dbReference>
<accession>A0A4Q7PGZ3</accession>
<dbReference type="AlphaFoldDB" id="A0A4Q7PGZ3"/>
<keyword evidence="3" id="KW-1185">Reference proteome</keyword>
<gene>
    <name evidence="2" type="ORF">EV197_1023</name>
</gene>
<evidence type="ECO:0000259" key="1">
    <source>
        <dbReference type="Pfam" id="PF11827"/>
    </source>
</evidence>
<evidence type="ECO:0000313" key="2">
    <source>
        <dbReference type="EMBL" id="RZS99796.1"/>
    </source>
</evidence>